<reference evidence="1 2" key="1">
    <citation type="submission" date="2020-05" db="EMBL/GenBank/DDBJ databases">
        <title>Identification and distribution of gene clusters putatively required for synthesis of sphingolipid metabolism inhibitors in phylogenetically diverse species of the filamentous fungus Fusarium.</title>
        <authorList>
            <person name="Kim H.-S."/>
            <person name="Busman M."/>
            <person name="Brown D.W."/>
            <person name="Divon H."/>
            <person name="Uhlig S."/>
            <person name="Proctor R.H."/>
        </authorList>
    </citation>
    <scope>NUCLEOTIDE SEQUENCE [LARGE SCALE GENOMIC DNA]</scope>
    <source>
        <strain evidence="1 2">NRRL 20693</strain>
    </source>
</reference>
<dbReference type="Proteomes" id="UP000567885">
    <property type="component" value="Unassembled WGS sequence"/>
</dbReference>
<dbReference type="EMBL" id="JAAGWQ010000094">
    <property type="protein sequence ID" value="KAF5668381.1"/>
    <property type="molecule type" value="Genomic_DNA"/>
</dbReference>
<keyword evidence="2" id="KW-1185">Reference proteome</keyword>
<sequence>MAPNTSAEPRPLDRFTQATAAYIVPCLLIVSNVMNNYDNAEFNIFAGIYLLTASLYRYESLENSGVGKFDSKKRKIWNPIFNTIGDICFDIFYDSGENNPTYFEGRAGLNDDIRYQFQALRSDRVIPSELTIWKAVDHEVKKGPESKFSCTQCLNLVETLNGYLKVGPVDKFDEELYCGPTLSWNHHCDAKNEGNL</sequence>
<proteinExistence type="predicted"/>
<accession>A0A8H5TBZ7</accession>
<gene>
    <name evidence="1" type="ORF">FHETE_5317</name>
</gene>
<comment type="caution">
    <text evidence="1">The sequence shown here is derived from an EMBL/GenBank/DDBJ whole genome shotgun (WGS) entry which is preliminary data.</text>
</comment>
<evidence type="ECO:0000313" key="1">
    <source>
        <dbReference type="EMBL" id="KAF5668381.1"/>
    </source>
</evidence>
<dbReference type="OrthoDB" id="5059029at2759"/>
<organism evidence="1 2">
    <name type="scientific">Fusarium heterosporum</name>
    <dbReference type="NCBI Taxonomy" id="42747"/>
    <lineage>
        <taxon>Eukaryota</taxon>
        <taxon>Fungi</taxon>
        <taxon>Dikarya</taxon>
        <taxon>Ascomycota</taxon>
        <taxon>Pezizomycotina</taxon>
        <taxon>Sordariomycetes</taxon>
        <taxon>Hypocreomycetidae</taxon>
        <taxon>Hypocreales</taxon>
        <taxon>Nectriaceae</taxon>
        <taxon>Fusarium</taxon>
        <taxon>Fusarium heterosporum species complex</taxon>
    </lineage>
</organism>
<dbReference type="AlphaFoldDB" id="A0A8H5TBZ7"/>
<name>A0A8H5TBZ7_FUSHE</name>
<protein>
    <submittedName>
        <fullName evidence="1">Uncharacterized protein</fullName>
    </submittedName>
</protein>
<evidence type="ECO:0000313" key="2">
    <source>
        <dbReference type="Proteomes" id="UP000567885"/>
    </source>
</evidence>